<gene>
    <name evidence="1" type="ORF">FN846DRAFT_209902</name>
</gene>
<comment type="caution">
    <text evidence="1">The sequence shown here is derived from an EMBL/GenBank/DDBJ whole genome shotgun (WGS) entry which is preliminary data.</text>
</comment>
<name>A0A5J5EN96_9PEZI</name>
<dbReference type="EMBL" id="VXIS01000185">
    <property type="protein sequence ID" value="KAA8898450.1"/>
    <property type="molecule type" value="Genomic_DNA"/>
</dbReference>
<accession>A0A5J5EN96</accession>
<sequence length="110" mass="12167">MVLCRLRWQRRLGIATRRCVAIAGLHVFCIALPVPPARLWHVGCARLFALLGSRQARVGIRTVTSPETNQQGTIRLASGVHRCVPYVLPRFPTHGRPPVVPATEKSKPPC</sequence>
<dbReference type="AlphaFoldDB" id="A0A5J5EN96"/>
<keyword evidence="2" id="KW-1185">Reference proteome</keyword>
<protein>
    <submittedName>
        <fullName evidence="1">Uncharacterized protein</fullName>
    </submittedName>
</protein>
<reference evidence="1 2" key="1">
    <citation type="submission" date="2019-09" db="EMBL/GenBank/DDBJ databases">
        <title>Draft genome of the ectomycorrhizal ascomycete Sphaerosporella brunnea.</title>
        <authorList>
            <consortium name="DOE Joint Genome Institute"/>
            <person name="Benucci G.M."/>
            <person name="Marozzi G."/>
            <person name="Antonielli L."/>
            <person name="Sanchez S."/>
            <person name="Marco P."/>
            <person name="Wang X."/>
            <person name="Falini L.B."/>
            <person name="Barry K."/>
            <person name="Haridas S."/>
            <person name="Lipzen A."/>
            <person name="Labutti K."/>
            <person name="Grigoriev I.V."/>
            <person name="Murat C."/>
            <person name="Martin F."/>
            <person name="Albertini E."/>
            <person name="Donnini D."/>
            <person name="Bonito G."/>
        </authorList>
    </citation>
    <scope>NUCLEOTIDE SEQUENCE [LARGE SCALE GENOMIC DNA]</scope>
    <source>
        <strain evidence="1 2">Sb_GMNB300</strain>
    </source>
</reference>
<evidence type="ECO:0000313" key="1">
    <source>
        <dbReference type="EMBL" id="KAA8898450.1"/>
    </source>
</evidence>
<proteinExistence type="predicted"/>
<organism evidence="1 2">
    <name type="scientific">Sphaerosporella brunnea</name>
    <dbReference type="NCBI Taxonomy" id="1250544"/>
    <lineage>
        <taxon>Eukaryota</taxon>
        <taxon>Fungi</taxon>
        <taxon>Dikarya</taxon>
        <taxon>Ascomycota</taxon>
        <taxon>Pezizomycotina</taxon>
        <taxon>Pezizomycetes</taxon>
        <taxon>Pezizales</taxon>
        <taxon>Pyronemataceae</taxon>
        <taxon>Sphaerosporella</taxon>
    </lineage>
</organism>
<evidence type="ECO:0000313" key="2">
    <source>
        <dbReference type="Proteomes" id="UP000326924"/>
    </source>
</evidence>
<dbReference type="InParanoid" id="A0A5J5EN96"/>
<dbReference type="Proteomes" id="UP000326924">
    <property type="component" value="Unassembled WGS sequence"/>
</dbReference>